<keyword evidence="7" id="KW-0067">ATP-binding</keyword>
<feature type="domain" description="Histidine kinase/HSP90-like ATPase" evidence="11">
    <location>
        <begin position="352"/>
        <end position="437"/>
    </location>
</feature>
<dbReference type="EC" id="2.7.13.3" evidence="2"/>
<keyword evidence="5" id="KW-0547">Nucleotide-binding</keyword>
<dbReference type="GO" id="GO:0000155">
    <property type="term" value="F:phosphorelay sensor kinase activity"/>
    <property type="evidence" value="ECO:0007669"/>
    <property type="project" value="InterPro"/>
</dbReference>
<keyword evidence="8" id="KW-0902">Two-component regulatory system</keyword>
<feature type="transmembrane region" description="Helical" evidence="10">
    <location>
        <begin position="63"/>
        <end position="83"/>
    </location>
</feature>
<gene>
    <name evidence="13" type="ORF">FO013_03475</name>
</gene>
<dbReference type="Gene3D" id="1.20.5.1930">
    <property type="match status" value="1"/>
</dbReference>
<proteinExistence type="predicted"/>
<comment type="caution">
    <text evidence="13">The sequence shown here is derived from an EMBL/GenBank/DDBJ whole genome shotgun (WGS) entry which is preliminary data.</text>
</comment>
<dbReference type="GO" id="GO:0016020">
    <property type="term" value="C:membrane"/>
    <property type="evidence" value="ECO:0007669"/>
    <property type="project" value="InterPro"/>
</dbReference>
<dbReference type="InterPro" id="IPR003594">
    <property type="entry name" value="HATPase_dom"/>
</dbReference>
<evidence type="ECO:0000256" key="8">
    <source>
        <dbReference type="ARBA" id="ARBA00023012"/>
    </source>
</evidence>
<name>A0A556CN92_BREAU</name>
<sequence length="454" mass="48077">MPAASARPHPGAASHSERKRRLRHGVQLAASILVGVIAYVTGLVISALALQANPWAFGSNGELTNTGIVVVLLLSLVWLSVFVRRRWPLVPFIAGALLAASWGDGLLLLIGLFHIVIRGTRVRMIVTAVIGSVLVIAGVIRHCLLPPALNPFGLMIVGDPAVITDVEASAPPADSLLAMNLLTVIAGVVGLGVSIGFGLLLRRTRRMKAVETIAQRETERSESLSTELARQSERNLLARELHDTLSHRLSVISLHSGALEVGTQDDAEVATVASALRREARASLDDLRDLVGGVREGTFGGQSQLGPTSTPPSLPSMGSIPQLIASVQATGTQIRPSIIMQDLESAPTVLDRAVYRIVQESLTNALKHSPGAPVDLSLSVSANQGARIVVANALPTTRTNEYPESDLSTSGSGAGLEGIRERTHLLSGTVSIGPREGLFVVDVSFPPFERRPQR</sequence>
<evidence type="ECO:0000313" key="13">
    <source>
        <dbReference type="EMBL" id="TSI18901.1"/>
    </source>
</evidence>
<evidence type="ECO:0000256" key="7">
    <source>
        <dbReference type="ARBA" id="ARBA00022840"/>
    </source>
</evidence>
<evidence type="ECO:0000256" key="2">
    <source>
        <dbReference type="ARBA" id="ARBA00012438"/>
    </source>
</evidence>
<organism evidence="13 14">
    <name type="scientific">Brevibacterium aurantiacum</name>
    <dbReference type="NCBI Taxonomy" id="273384"/>
    <lineage>
        <taxon>Bacteria</taxon>
        <taxon>Bacillati</taxon>
        <taxon>Actinomycetota</taxon>
        <taxon>Actinomycetes</taxon>
        <taxon>Micrococcales</taxon>
        <taxon>Brevibacteriaceae</taxon>
        <taxon>Brevibacterium</taxon>
    </lineage>
</organism>
<dbReference type="CDD" id="cd16917">
    <property type="entry name" value="HATPase_UhpB-NarQ-NarX-like"/>
    <property type="match status" value="1"/>
</dbReference>
<accession>A0A556CN92</accession>
<dbReference type="EMBL" id="VLTK01000002">
    <property type="protein sequence ID" value="TSI18901.1"/>
    <property type="molecule type" value="Genomic_DNA"/>
</dbReference>
<dbReference type="Proteomes" id="UP000316406">
    <property type="component" value="Unassembled WGS sequence"/>
</dbReference>
<evidence type="ECO:0000259" key="12">
    <source>
        <dbReference type="Pfam" id="PF07730"/>
    </source>
</evidence>
<dbReference type="InterPro" id="IPR050482">
    <property type="entry name" value="Sensor_HK_TwoCompSys"/>
</dbReference>
<keyword evidence="14" id="KW-1185">Reference proteome</keyword>
<dbReference type="Gene3D" id="3.30.565.10">
    <property type="entry name" value="Histidine kinase-like ATPase, C-terminal domain"/>
    <property type="match status" value="1"/>
</dbReference>
<dbReference type="GO" id="GO:0046983">
    <property type="term" value="F:protein dimerization activity"/>
    <property type="evidence" value="ECO:0007669"/>
    <property type="project" value="InterPro"/>
</dbReference>
<evidence type="ECO:0000256" key="1">
    <source>
        <dbReference type="ARBA" id="ARBA00000085"/>
    </source>
</evidence>
<evidence type="ECO:0000256" key="10">
    <source>
        <dbReference type="SAM" id="Phobius"/>
    </source>
</evidence>
<feature type="transmembrane region" description="Helical" evidence="10">
    <location>
        <begin position="122"/>
        <end position="140"/>
    </location>
</feature>
<keyword evidence="10" id="KW-1133">Transmembrane helix</keyword>
<evidence type="ECO:0000256" key="9">
    <source>
        <dbReference type="SAM" id="MobiDB-lite"/>
    </source>
</evidence>
<dbReference type="InterPro" id="IPR036890">
    <property type="entry name" value="HATPase_C_sf"/>
</dbReference>
<dbReference type="PANTHER" id="PTHR24421">
    <property type="entry name" value="NITRATE/NITRITE SENSOR PROTEIN NARX-RELATED"/>
    <property type="match status" value="1"/>
</dbReference>
<dbReference type="SUPFAM" id="SSF55874">
    <property type="entry name" value="ATPase domain of HSP90 chaperone/DNA topoisomerase II/histidine kinase"/>
    <property type="match status" value="1"/>
</dbReference>
<dbReference type="AlphaFoldDB" id="A0A556CN92"/>
<feature type="transmembrane region" description="Helical" evidence="10">
    <location>
        <begin position="90"/>
        <end position="116"/>
    </location>
</feature>
<feature type="domain" description="Signal transduction histidine kinase subgroup 3 dimerisation and phosphoacceptor" evidence="12">
    <location>
        <begin position="233"/>
        <end position="297"/>
    </location>
</feature>
<comment type="catalytic activity">
    <reaction evidence="1">
        <text>ATP + protein L-histidine = ADP + protein N-phospho-L-histidine.</text>
        <dbReference type="EC" id="2.7.13.3"/>
    </reaction>
</comment>
<keyword evidence="3" id="KW-0597">Phosphoprotein</keyword>
<dbReference type="OrthoDB" id="227596at2"/>
<evidence type="ECO:0000256" key="5">
    <source>
        <dbReference type="ARBA" id="ARBA00022741"/>
    </source>
</evidence>
<reference evidence="13 14" key="1">
    <citation type="submission" date="2019-07" db="EMBL/GenBank/DDBJ databases">
        <title>Draft genome sequence of Brevibacterium aurantiacum XU54 isolated from Xinjiang China.</title>
        <authorList>
            <person name="Xu X."/>
        </authorList>
    </citation>
    <scope>NUCLEOTIDE SEQUENCE [LARGE SCALE GENOMIC DNA]</scope>
    <source>
        <strain evidence="13 14">XU54</strain>
    </source>
</reference>
<keyword evidence="10" id="KW-0472">Membrane</keyword>
<protein>
    <recommendedName>
        <fullName evidence="2">histidine kinase</fullName>
        <ecNumber evidence="2">2.7.13.3</ecNumber>
    </recommendedName>
</protein>
<evidence type="ECO:0000259" key="11">
    <source>
        <dbReference type="Pfam" id="PF02518"/>
    </source>
</evidence>
<evidence type="ECO:0000313" key="14">
    <source>
        <dbReference type="Proteomes" id="UP000316406"/>
    </source>
</evidence>
<keyword evidence="6 13" id="KW-0418">Kinase</keyword>
<evidence type="ECO:0000256" key="4">
    <source>
        <dbReference type="ARBA" id="ARBA00022679"/>
    </source>
</evidence>
<evidence type="ECO:0000256" key="6">
    <source>
        <dbReference type="ARBA" id="ARBA00022777"/>
    </source>
</evidence>
<feature type="region of interest" description="Disordered" evidence="9">
    <location>
        <begin position="1"/>
        <end position="20"/>
    </location>
</feature>
<feature type="transmembrane region" description="Helical" evidence="10">
    <location>
        <begin position="28"/>
        <end position="51"/>
    </location>
</feature>
<dbReference type="PANTHER" id="PTHR24421:SF10">
    <property type="entry name" value="NITRATE_NITRITE SENSOR PROTEIN NARQ"/>
    <property type="match status" value="1"/>
</dbReference>
<dbReference type="GO" id="GO:0005524">
    <property type="term" value="F:ATP binding"/>
    <property type="evidence" value="ECO:0007669"/>
    <property type="project" value="UniProtKB-KW"/>
</dbReference>
<evidence type="ECO:0000256" key="3">
    <source>
        <dbReference type="ARBA" id="ARBA00022553"/>
    </source>
</evidence>
<feature type="transmembrane region" description="Helical" evidence="10">
    <location>
        <begin position="176"/>
        <end position="201"/>
    </location>
</feature>
<dbReference type="InterPro" id="IPR011712">
    <property type="entry name" value="Sig_transdc_His_kin_sub3_dim/P"/>
</dbReference>
<keyword evidence="10" id="KW-0812">Transmembrane</keyword>
<dbReference type="Pfam" id="PF02518">
    <property type="entry name" value="HATPase_c"/>
    <property type="match status" value="1"/>
</dbReference>
<dbReference type="Pfam" id="PF07730">
    <property type="entry name" value="HisKA_3"/>
    <property type="match status" value="1"/>
</dbReference>
<keyword evidence="4" id="KW-0808">Transferase</keyword>